<feature type="domain" description="Tim44-like" evidence="5">
    <location>
        <begin position="71"/>
        <end position="217"/>
    </location>
</feature>
<dbReference type="PIRSF" id="PIRSF031890">
    <property type="entry name" value="UCP031890_transporter_Tim44"/>
    <property type="match status" value="1"/>
</dbReference>
<dbReference type="PANTHER" id="PTHR10721:SF1">
    <property type="entry name" value="MITOCHONDRIAL IMPORT INNER MEMBRANE TRANSLOCASE SUBUNIT TIM44"/>
    <property type="match status" value="1"/>
</dbReference>
<dbReference type="InterPro" id="IPR007379">
    <property type="entry name" value="Tim44-like_dom"/>
</dbReference>
<comment type="caution">
    <text evidence="6">The sequence shown here is derived from an EMBL/GenBank/DDBJ whole genome shotgun (WGS) entry which is preliminary data.</text>
</comment>
<evidence type="ECO:0000313" key="7">
    <source>
        <dbReference type="Proteomes" id="UP000570166"/>
    </source>
</evidence>
<dbReference type="SUPFAM" id="SSF54427">
    <property type="entry name" value="NTF2-like"/>
    <property type="match status" value="1"/>
</dbReference>
<dbReference type="Gene3D" id="3.10.450.240">
    <property type="match status" value="1"/>
</dbReference>
<dbReference type="AlphaFoldDB" id="A0A838LB45"/>
<evidence type="ECO:0000256" key="4">
    <source>
        <dbReference type="ARBA" id="ARBA00023136"/>
    </source>
</evidence>
<proteinExistence type="inferred from homology"/>
<keyword evidence="4" id="KW-0472">Membrane</keyword>
<dbReference type="EMBL" id="JACEIB010000027">
    <property type="protein sequence ID" value="MBA2936434.1"/>
    <property type="molecule type" value="Genomic_DNA"/>
</dbReference>
<dbReference type="InterPro" id="IPR016985">
    <property type="entry name" value="UCP031890_Tim44-rel"/>
</dbReference>
<dbReference type="InterPro" id="IPR032710">
    <property type="entry name" value="NTF2-like_dom_sf"/>
</dbReference>
<evidence type="ECO:0000256" key="3">
    <source>
        <dbReference type="ARBA" id="ARBA00022946"/>
    </source>
</evidence>
<dbReference type="NCBIfam" id="NF033779">
    <property type="entry name" value="Tim44_TimA_adap"/>
    <property type="match status" value="1"/>
</dbReference>
<protein>
    <submittedName>
        <fullName evidence="6">Tim44 domain-containing protein</fullName>
    </submittedName>
</protein>
<evidence type="ECO:0000256" key="1">
    <source>
        <dbReference type="ARBA" id="ARBA00004370"/>
    </source>
</evidence>
<name>A0A838LB45_9SPHN</name>
<comment type="subcellular location">
    <subcellularLocation>
        <location evidence="1">Membrane</location>
    </subcellularLocation>
</comment>
<accession>A0A838LB45</accession>
<evidence type="ECO:0000256" key="2">
    <source>
        <dbReference type="ARBA" id="ARBA00009597"/>
    </source>
</evidence>
<gene>
    <name evidence="6" type="ORF">HZF05_20315</name>
</gene>
<dbReference type="PANTHER" id="PTHR10721">
    <property type="entry name" value="MITOCHONDRIAL IMPORT INNER MEMBRANE TRANSLOCASE SUBUNIT TIM44"/>
    <property type="match status" value="1"/>
</dbReference>
<keyword evidence="3" id="KW-0809">Transit peptide</keyword>
<dbReference type="GO" id="GO:0030150">
    <property type="term" value="P:protein import into mitochondrial matrix"/>
    <property type="evidence" value="ECO:0007669"/>
    <property type="project" value="TreeGrafter"/>
</dbReference>
<dbReference type="Proteomes" id="UP000570166">
    <property type="component" value="Unassembled WGS sequence"/>
</dbReference>
<comment type="similarity">
    <text evidence="2">Belongs to the Tim44 family.</text>
</comment>
<dbReference type="GO" id="GO:0051087">
    <property type="term" value="F:protein-folding chaperone binding"/>
    <property type="evidence" value="ECO:0007669"/>
    <property type="project" value="TreeGrafter"/>
</dbReference>
<dbReference type="InterPro" id="IPR039544">
    <property type="entry name" value="Tim44-like"/>
</dbReference>
<evidence type="ECO:0000313" key="6">
    <source>
        <dbReference type="EMBL" id="MBA2936434.1"/>
    </source>
</evidence>
<dbReference type="GO" id="GO:0016020">
    <property type="term" value="C:membrane"/>
    <property type="evidence" value="ECO:0007669"/>
    <property type="project" value="UniProtKB-SubCell"/>
</dbReference>
<dbReference type="SMART" id="SM00978">
    <property type="entry name" value="Tim44"/>
    <property type="match status" value="1"/>
</dbReference>
<evidence type="ECO:0000259" key="5">
    <source>
        <dbReference type="SMART" id="SM00978"/>
    </source>
</evidence>
<dbReference type="Pfam" id="PF04280">
    <property type="entry name" value="Tim44"/>
    <property type="match status" value="1"/>
</dbReference>
<dbReference type="RefSeq" id="WP_160364281.1">
    <property type="nucleotide sequence ID" value="NZ_JACEIB010000027.1"/>
</dbReference>
<organism evidence="6 7">
    <name type="scientific">Sphingomonas chungangi</name>
    <dbReference type="NCBI Taxonomy" id="2683589"/>
    <lineage>
        <taxon>Bacteria</taxon>
        <taxon>Pseudomonadati</taxon>
        <taxon>Pseudomonadota</taxon>
        <taxon>Alphaproteobacteria</taxon>
        <taxon>Sphingomonadales</taxon>
        <taxon>Sphingomonadaceae</taxon>
        <taxon>Sphingomonas</taxon>
    </lineage>
</organism>
<reference evidence="6 7" key="1">
    <citation type="submission" date="2020-07" db="EMBL/GenBank/DDBJ databases">
        <authorList>
            <person name="Sun Q."/>
        </authorList>
    </citation>
    <scope>NUCLEOTIDE SEQUENCE [LARGE SCALE GENOMIC DNA]</scope>
    <source>
        <strain evidence="6 7">CGMCC 1.13654</strain>
    </source>
</reference>
<sequence>MPEIIILACVALFVAFRLYAVLGRRTGHEQPIVKPADLQQAPLVARPAIEPAAERKPEPMGTVAAMIDPHALDGVRRIVAADPHFDVATFLDGARSAYRMTLEAFWRGDEAELRKLVDDEVYDAFVESIAARREAGETVDNKLVSIERSTIDQAGMAGQMAIVTVRFDADIAAVTRDAEGNVVAGSLDDAVQTRDLWTFSRHVKADDPNWILIETDEAA</sequence>
<keyword evidence="7" id="KW-1185">Reference proteome</keyword>